<dbReference type="EMBL" id="RHJS01000002">
    <property type="protein sequence ID" value="RRK34492.1"/>
    <property type="molecule type" value="Genomic_DNA"/>
</dbReference>
<feature type="transmembrane region" description="Helical" evidence="7">
    <location>
        <begin position="26"/>
        <end position="50"/>
    </location>
</feature>
<dbReference type="PANTHER" id="PTHR30572">
    <property type="entry name" value="MEMBRANE COMPONENT OF TRANSPORTER-RELATED"/>
    <property type="match status" value="1"/>
</dbReference>
<dbReference type="RefSeq" id="WP_125129608.1">
    <property type="nucleotide sequence ID" value="NZ_RHJS01000002.1"/>
</dbReference>
<keyword evidence="5 7" id="KW-0472">Membrane</keyword>
<keyword evidence="4 7" id="KW-1133">Transmembrane helix</keyword>
<gene>
    <name evidence="9" type="ORF">EBB54_26500</name>
</gene>
<evidence type="ECO:0000256" key="6">
    <source>
        <dbReference type="ARBA" id="ARBA00038076"/>
    </source>
</evidence>
<dbReference type="InterPro" id="IPR050250">
    <property type="entry name" value="Macrolide_Exporter_MacB"/>
</dbReference>
<dbReference type="Pfam" id="PF02687">
    <property type="entry name" value="FtsX"/>
    <property type="match status" value="2"/>
</dbReference>
<keyword evidence="10" id="KW-1185">Reference proteome</keyword>
<feature type="domain" description="ABC3 transporter permease C-terminal" evidence="8">
    <location>
        <begin position="269"/>
        <end position="387"/>
    </location>
</feature>
<name>A0A3R8LJ74_9FIRM</name>
<feature type="transmembrane region" description="Helical" evidence="7">
    <location>
        <begin position="769"/>
        <end position="792"/>
    </location>
</feature>
<accession>A0A3R8LJ74</accession>
<evidence type="ECO:0000256" key="1">
    <source>
        <dbReference type="ARBA" id="ARBA00004651"/>
    </source>
</evidence>
<feature type="transmembrane region" description="Helical" evidence="7">
    <location>
        <begin position="321"/>
        <end position="341"/>
    </location>
</feature>
<evidence type="ECO:0000256" key="5">
    <source>
        <dbReference type="ARBA" id="ARBA00023136"/>
    </source>
</evidence>
<evidence type="ECO:0000256" key="7">
    <source>
        <dbReference type="SAM" id="Phobius"/>
    </source>
</evidence>
<evidence type="ECO:0000256" key="3">
    <source>
        <dbReference type="ARBA" id="ARBA00022692"/>
    </source>
</evidence>
<evidence type="ECO:0000259" key="8">
    <source>
        <dbReference type="Pfam" id="PF02687"/>
    </source>
</evidence>
<dbReference type="PANTHER" id="PTHR30572:SF4">
    <property type="entry name" value="ABC TRANSPORTER PERMEASE YTRF"/>
    <property type="match status" value="1"/>
</dbReference>
<reference evidence="9" key="1">
    <citation type="submission" date="2018-10" db="EMBL/GenBank/DDBJ databases">
        <title>Schaedlerella arabinophila gen. nov. sp. nov., isolated from the mouse intestinal tract and comparative analysis with the genome of the closely related altered Schaedler flora strain ASF502.</title>
        <authorList>
            <person name="Miyake S."/>
            <person name="Soh M."/>
            <person name="Seedorf H."/>
        </authorList>
    </citation>
    <scope>NUCLEOTIDE SEQUENCE [LARGE SCALE GENOMIC DNA]</scope>
    <source>
        <strain evidence="9">DSM 106076</strain>
    </source>
</reference>
<keyword evidence="2" id="KW-1003">Cell membrane</keyword>
<evidence type="ECO:0000313" key="9">
    <source>
        <dbReference type="EMBL" id="RRK34492.1"/>
    </source>
</evidence>
<feature type="transmembrane region" description="Helical" evidence="7">
    <location>
        <begin position="263"/>
        <end position="286"/>
    </location>
</feature>
<keyword evidence="3 7" id="KW-0812">Transmembrane</keyword>
<dbReference type="InterPro" id="IPR003838">
    <property type="entry name" value="ABC3_permease_C"/>
</dbReference>
<dbReference type="AlphaFoldDB" id="A0A3R8LJ74"/>
<dbReference type="Proteomes" id="UP000274920">
    <property type="component" value="Unassembled WGS sequence"/>
</dbReference>
<dbReference type="GO" id="GO:0022857">
    <property type="term" value="F:transmembrane transporter activity"/>
    <property type="evidence" value="ECO:0007669"/>
    <property type="project" value="TreeGrafter"/>
</dbReference>
<organism evidence="9 10">
    <name type="scientific">Schaedlerella arabinosiphila</name>
    <dbReference type="NCBI Taxonomy" id="2044587"/>
    <lineage>
        <taxon>Bacteria</taxon>
        <taxon>Bacillati</taxon>
        <taxon>Bacillota</taxon>
        <taxon>Clostridia</taxon>
        <taxon>Lachnospirales</taxon>
        <taxon>Lachnospiraceae</taxon>
        <taxon>Schaedlerella</taxon>
    </lineage>
</organism>
<sequence>MFQVRNKEVLRLLADRQMKKSRQRNGIAIGAIVLTTILFSALFTIGGGVLEQMQQAMMRMNGGVGHAYVKFLSMPEYETLKAAGGYEDIGYSIITGSGADESLQKLNTEVRYGEAYAARDFRAFPTEGRMPEEKMEIAASRLVLEAMGLSDALGSRIPFSIRVNGTVYEDTFTLCGVWDGDPIAPAQEIWVSKAYCEETAPTLMTAFGEGVPYEGTVMAAIDFSNTWNIQGKLDDLLARAKMPGDTRGGVNPVYAQPAAEPGLILTAMILLGATLISGYLIIYNVFYISVTQDIQFYGLLKTIGASGKQLRRIVLRQAMKLSARGIPAGLLAGYAVGKGLLPFVVGQFSIDGFGEYSVSPLVLPGAALFSLLTVFISFRSPGRTAARVSPVEAVRYTGEHRIKSSRRKPGIIRKMRKSAFRQQNNWSVSKKDAPRTLALRSLRRDGKKAVLVILSLFLSLTLLNTTCTILRGFDLERYVETQTNADFEVTDWTVAAAGVYEKNLEGIDPEFEESVRRIPGLTRLEKVYCEEGMMDLSEDALEWLAQQEAQGRELPGMGSENGQEFMQAYAATGSILEHGEYDAGTFDAEKWAGGGYVIYNDSMVGYGLRSEPMYRPGDSITLEGNDGQKKEYTVMAQGELPYTMTARKTINLGITVILPEQEFAWLYGEKQPLCVVYDVEKSHWEEAEKITAGLLEDSNKVCISFETLKAEFQQTKRACSLIGGILSLILGAIGILNFINLAVTGILTRQKELAMLGAIGMGGRQMKRMLIWESTAYVGSAALLSVTAGNLLGWQICRDPMIRNQWAFTYHFTLAPVAVCLPILLLAASAVPLVFYKKLCKKSIVERLRCC</sequence>
<evidence type="ECO:0000256" key="2">
    <source>
        <dbReference type="ARBA" id="ARBA00022475"/>
    </source>
</evidence>
<evidence type="ECO:0000256" key="4">
    <source>
        <dbReference type="ARBA" id="ARBA00022989"/>
    </source>
</evidence>
<dbReference type="GO" id="GO:0005886">
    <property type="term" value="C:plasma membrane"/>
    <property type="evidence" value="ECO:0007669"/>
    <property type="project" value="UniProtKB-SubCell"/>
</dbReference>
<feature type="transmembrane region" description="Helical" evidence="7">
    <location>
        <begin position="721"/>
        <end position="748"/>
    </location>
</feature>
<feature type="transmembrane region" description="Helical" evidence="7">
    <location>
        <begin position="361"/>
        <end position="378"/>
    </location>
</feature>
<proteinExistence type="inferred from homology"/>
<comment type="caution">
    <text evidence="9">The sequence shown here is derived from an EMBL/GenBank/DDBJ whole genome shotgun (WGS) entry which is preliminary data.</text>
</comment>
<feature type="transmembrane region" description="Helical" evidence="7">
    <location>
        <begin position="812"/>
        <end position="836"/>
    </location>
</feature>
<comment type="subcellular location">
    <subcellularLocation>
        <location evidence="1">Cell membrane</location>
        <topology evidence="1">Multi-pass membrane protein</topology>
    </subcellularLocation>
</comment>
<feature type="transmembrane region" description="Helical" evidence="7">
    <location>
        <begin position="449"/>
        <end position="473"/>
    </location>
</feature>
<evidence type="ECO:0000313" key="10">
    <source>
        <dbReference type="Proteomes" id="UP000274920"/>
    </source>
</evidence>
<protein>
    <submittedName>
        <fullName evidence="9">ABC transporter permease</fullName>
    </submittedName>
</protein>
<comment type="similarity">
    <text evidence="6">Belongs to the ABC-4 integral membrane protein family.</text>
</comment>
<feature type="domain" description="ABC3 transporter permease C-terminal" evidence="8">
    <location>
        <begin position="725"/>
        <end position="844"/>
    </location>
</feature>